<feature type="region of interest" description="Disordered" evidence="3">
    <location>
        <begin position="1"/>
        <end position="20"/>
    </location>
</feature>
<dbReference type="InterPro" id="IPR036864">
    <property type="entry name" value="Zn2-C6_fun-type_DNA-bd_sf"/>
</dbReference>
<dbReference type="InterPro" id="IPR001138">
    <property type="entry name" value="Zn2Cys6_DnaBD"/>
</dbReference>
<evidence type="ECO:0000256" key="2">
    <source>
        <dbReference type="ARBA" id="ARBA00023242"/>
    </source>
</evidence>
<name>A0A9P7Z518_9HELO</name>
<dbReference type="GO" id="GO:0005634">
    <property type="term" value="C:nucleus"/>
    <property type="evidence" value="ECO:0007669"/>
    <property type="project" value="TreeGrafter"/>
</dbReference>
<dbReference type="SUPFAM" id="SSF57701">
    <property type="entry name" value="Zn2/Cys6 DNA-binding domain"/>
    <property type="match status" value="1"/>
</dbReference>
<feature type="domain" description="Zn(2)-C6 fungal-type" evidence="4">
    <location>
        <begin position="65"/>
        <end position="99"/>
    </location>
</feature>
<comment type="caution">
    <text evidence="5">The sequence shown here is derived from an EMBL/GenBank/DDBJ whole genome shotgun (WGS) entry which is preliminary data.</text>
</comment>
<evidence type="ECO:0000256" key="3">
    <source>
        <dbReference type="SAM" id="MobiDB-lite"/>
    </source>
</evidence>
<feature type="compositionally biased region" description="Polar residues" evidence="3">
    <location>
        <begin position="156"/>
        <end position="168"/>
    </location>
</feature>
<gene>
    <name evidence="5" type="ORF">BJ878DRAFT_501274</name>
</gene>
<dbReference type="InterPro" id="IPR052780">
    <property type="entry name" value="AAA_Catabolism_Regulators"/>
</dbReference>
<evidence type="ECO:0000313" key="6">
    <source>
        <dbReference type="Proteomes" id="UP000887226"/>
    </source>
</evidence>
<dbReference type="CDD" id="cd00067">
    <property type="entry name" value="GAL4"/>
    <property type="match status" value="1"/>
</dbReference>
<dbReference type="SMART" id="SM00906">
    <property type="entry name" value="Fungal_trans"/>
    <property type="match status" value="1"/>
</dbReference>
<dbReference type="GO" id="GO:0006351">
    <property type="term" value="P:DNA-templated transcription"/>
    <property type="evidence" value="ECO:0007669"/>
    <property type="project" value="InterPro"/>
</dbReference>
<dbReference type="PANTHER" id="PTHR31644">
    <property type="entry name" value="TRANSCRIPTIONAL ACTIVATOR ARO80-RELATED"/>
    <property type="match status" value="1"/>
</dbReference>
<reference evidence="5" key="1">
    <citation type="journal article" date="2021" name="IMA Fungus">
        <title>Genomic characterization of three marine fungi, including Emericellopsis atlantica sp. nov. with signatures of a generalist lifestyle and marine biomass degradation.</title>
        <authorList>
            <person name="Hagestad O.C."/>
            <person name="Hou L."/>
            <person name="Andersen J.H."/>
            <person name="Hansen E.H."/>
            <person name="Altermark B."/>
            <person name="Li C."/>
            <person name="Kuhnert E."/>
            <person name="Cox R.J."/>
            <person name="Crous P.W."/>
            <person name="Spatafora J.W."/>
            <person name="Lail K."/>
            <person name="Amirebrahimi M."/>
            <person name="Lipzen A."/>
            <person name="Pangilinan J."/>
            <person name="Andreopoulos W."/>
            <person name="Hayes R.D."/>
            <person name="Ng V."/>
            <person name="Grigoriev I.V."/>
            <person name="Jackson S.A."/>
            <person name="Sutton T.D.S."/>
            <person name="Dobson A.D.W."/>
            <person name="Rama T."/>
        </authorList>
    </citation>
    <scope>NUCLEOTIDE SEQUENCE</scope>
    <source>
        <strain evidence="5">TRa3180A</strain>
    </source>
</reference>
<evidence type="ECO:0000313" key="5">
    <source>
        <dbReference type="EMBL" id="KAG9245482.1"/>
    </source>
</evidence>
<dbReference type="InterPro" id="IPR007219">
    <property type="entry name" value="XnlR_reg_dom"/>
</dbReference>
<dbReference type="Gene3D" id="4.10.240.10">
    <property type="entry name" value="Zn(2)-C6 fungal-type DNA-binding domain"/>
    <property type="match status" value="1"/>
</dbReference>
<dbReference type="PROSITE" id="PS50048">
    <property type="entry name" value="ZN2_CY6_FUNGAL_2"/>
    <property type="match status" value="1"/>
</dbReference>
<keyword evidence="2" id="KW-0539">Nucleus</keyword>
<dbReference type="Proteomes" id="UP000887226">
    <property type="component" value="Unassembled WGS sequence"/>
</dbReference>
<keyword evidence="1" id="KW-0479">Metal-binding</keyword>
<dbReference type="GO" id="GO:0003677">
    <property type="term" value="F:DNA binding"/>
    <property type="evidence" value="ECO:0007669"/>
    <property type="project" value="InterPro"/>
</dbReference>
<feature type="compositionally biased region" description="Polar residues" evidence="3">
    <location>
        <begin position="127"/>
        <end position="149"/>
    </location>
</feature>
<dbReference type="Pfam" id="PF00172">
    <property type="entry name" value="Zn_clus"/>
    <property type="match status" value="1"/>
</dbReference>
<protein>
    <recommendedName>
        <fullName evidence="4">Zn(2)-C6 fungal-type domain-containing protein</fullName>
    </recommendedName>
</protein>
<dbReference type="AlphaFoldDB" id="A0A9P7Z518"/>
<evidence type="ECO:0000259" key="4">
    <source>
        <dbReference type="PROSITE" id="PS50048"/>
    </source>
</evidence>
<feature type="compositionally biased region" description="Basic and acidic residues" evidence="3">
    <location>
        <begin position="40"/>
        <end position="50"/>
    </location>
</feature>
<sequence length="804" mass="89802">MMSGPNMSSSSSGGLAIASASASAPTTRNLMNPILSNHGTIEDQRQEGPVRRPPLPLDTMRAYRACLNCRNRKSKCDLDINGGRPPCRRCQREARDCVLGESHRGGRRVKKPKLESNVEMSSPEGPSGSTLTSQEANSPTSTTAGTQLEQAPRSYQGYSNPGESSYSWQSASKNYSAASEGGQHNHFHENIASANLQNPADALEILAHVADQAEGGDSESDRMSQDLPVGPALLLAHNLEIQEPEDYIRYPPLQNGMLSIDAIHNVFATYQQFFHPYFPIIPRETFNRSRLPWLSRNEPHLFSAILTVASKDDERIHQICHDYMKDLICMLHIGAEAGVEAVEAMLLLSQWVSHRSQASVAVGKGEEDRVAWMHIGTAVRLGYYLGIDRTSFKRDHQEDPSKYDRARIVWLACYLCDRQVSVRLGKAFWSRGPGPLTGMKAADFPTLQPVDPGEEDRASIFQANLELTQIFSNCHDILYSSKEHGWKSMLEGRYAKYLDDFRAAIRNWNTDWGHLIGFPPSKPSLLLTYDYIRLYVNAFAYQATVARALINPTDKDRRSDGAIPLINSSAPDARFIYEALDAAKDLLQHFNDFIDVETLRYMPTLYYLYVVYSAVFLYKARATTTMSDDDKIGVRRIVQGTIDRLHNTKNIGSRYARLLQMLWRPRRKTTKKQGKIDPRLQEKYYGPAIVNGYDNIPQSQTNISNNSSYAPVTNAPMYPASLQNQNMNAMTNSAVQQQPQAFSWLDLDATWNFATQNGGMAIAGSDQEWSDDMLGVDGFDTSPVNVGYVPDMSFLAGGSEGLPF</sequence>
<organism evidence="5 6">
    <name type="scientific">Calycina marina</name>
    <dbReference type="NCBI Taxonomy" id="1763456"/>
    <lineage>
        <taxon>Eukaryota</taxon>
        <taxon>Fungi</taxon>
        <taxon>Dikarya</taxon>
        <taxon>Ascomycota</taxon>
        <taxon>Pezizomycotina</taxon>
        <taxon>Leotiomycetes</taxon>
        <taxon>Helotiales</taxon>
        <taxon>Pezizellaceae</taxon>
        <taxon>Calycina</taxon>
    </lineage>
</organism>
<accession>A0A9P7Z518</accession>
<dbReference type="CDD" id="cd12148">
    <property type="entry name" value="fungal_TF_MHR"/>
    <property type="match status" value="1"/>
</dbReference>
<feature type="region of interest" description="Disordered" evidence="3">
    <location>
        <begin position="101"/>
        <end position="168"/>
    </location>
</feature>
<dbReference type="GO" id="GO:0008270">
    <property type="term" value="F:zinc ion binding"/>
    <property type="evidence" value="ECO:0007669"/>
    <property type="project" value="InterPro"/>
</dbReference>
<dbReference type="SMART" id="SM00066">
    <property type="entry name" value="GAL4"/>
    <property type="match status" value="1"/>
</dbReference>
<feature type="region of interest" description="Disordered" evidence="3">
    <location>
        <begin position="28"/>
        <end position="56"/>
    </location>
</feature>
<keyword evidence="6" id="KW-1185">Reference proteome</keyword>
<evidence type="ECO:0000256" key="1">
    <source>
        <dbReference type="ARBA" id="ARBA00022723"/>
    </source>
</evidence>
<proteinExistence type="predicted"/>
<dbReference type="Pfam" id="PF04082">
    <property type="entry name" value="Fungal_trans"/>
    <property type="match status" value="1"/>
</dbReference>
<dbReference type="OrthoDB" id="5818554at2759"/>
<dbReference type="PANTHER" id="PTHR31644:SF1">
    <property type="entry name" value="ZN(II)2CYS6 TRANSCRIPTION FACTOR (EUROFUNG)"/>
    <property type="match status" value="1"/>
</dbReference>
<dbReference type="GO" id="GO:0000981">
    <property type="term" value="F:DNA-binding transcription factor activity, RNA polymerase II-specific"/>
    <property type="evidence" value="ECO:0007669"/>
    <property type="project" value="InterPro"/>
</dbReference>
<dbReference type="PROSITE" id="PS00463">
    <property type="entry name" value="ZN2_CY6_FUNGAL_1"/>
    <property type="match status" value="1"/>
</dbReference>
<dbReference type="EMBL" id="MU253845">
    <property type="protein sequence ID" value="KAG9245482.1"/>
    <property type="molecule type" value="Genomic_DNA"/>
</dbReference>
<feature type="compositionally biased region" description="Polar residues" evidence="3">
    <location>
        <begin position="28"/>
        <end position="39"/>
    </location>
</feature>